<comment type="similarity">
    <text evidence="4 8">Belongs to the glycosyltransferase 1 family. Bacterial/plant glycogen synthase subfamily.</text>
</comment>
<evidence type="ECO:0000313" key="12">
    <source>
        <dbReference type="Proteomes" id="UP001154272"/>
    </source>
</evidence>
<dbReference type="PANTHER" id="PTHR45825:SF11">
    <property type="entry name" value="ALPHA AMYLASE DOMAIN-CONTAINING PROTEIN"/>
    <property type="match status" value="1"/>
</dbReference>
<evidence type="ECO:0000256" key="7">
    <source>
        <dbReference type="ARBA" id="ARBA00023056"/>
    </source>
</evidence>
<dbReference type="Proteomes" id="UP001154272">
    <property type="component" value="Unassembled WGS sequence"/>
</dbReference>
<keyword evidence="5 8" id="KW-0328">Glycosyltransferase</keyword>
<evidence type="ECO:0000259" key="10">
    <source>
        <dbReference type="Pfam" id="PF08323"/>
    </source>
</evidence>
<dbReference type="InterPro" id="IPR001296">
    <property type="entry name" value="Glyco_trans_1"/>
</dbReference>
<proteinExistence type="inferred from homology"/>
<dbReference type="SUPFAM" id="SSF53756">
    <property type="entry name" value="UDP-Glycosyltransferase/glycogen phosphorylase"/>
    <property type="match status" value="1"/>
</dbReference>
<dbReference type="NCBIfam" id="TIGR02095">
    <property type="entry name" value="glgA"/>
    <property type="match status" value="1"/>
</dbReference>
<dbReference type="Pfam" id="PF08323">
    <property type="entry name" value="Glyco_transf_5"/>
    <property type="match status" value="1"/>
</dbReference>
<protein>
    <recommendedName>
        <fullName evidence="8">Glycogen synthase</fullName>
        <ecNumber evidence="8">2.4.1.21</ecNumber>
    </recommendedName>
    <alternativeName>
        <fullName evidence="8">Starch [bacterial glycogen] synthase</fullName>
    </alternativeName>
</protein>
<dbReference type="RefSeq" id="WP_282024146.1">
    <property type="nucleotide sequence ID" value="NZ_CAMXCH010000003.1"/>
</dbReference>
<dbReference type="CDD" id="cd03791">
    <property type="entry name" value="GT5_Glycogen_synthase_DULL1-like"/>
    <property type="match status" value="1"/>
</dbReference>
<evidence type="ECO:0000256" key="3">
    <source>
        <dbReference type="ARBA" id="ARBA00004964"/>
    </source>
</evidence>
<evidence type="ECO:0000256" key="6">
    <source>
        <dbReference type="ARBA" id="ARBA00022679"/>
    </source>
</evidence>
<keyword evidence="12" id="KW-1185">Reference proteome</keyword>
<evidence type="ECO:0000259" key="9">
    <source>
        <dbReference type="Pfam" id="PF00534"/>
    </source>
</evidence>
<dbReference type="InterPro" id="IPR013534">
    <property type="entry name" value="Starch_synth_cat_dom"/>
</dbReference>
<dbReference type="PANTHER" id="PTHR45825">
    <property type="entry name" value="GRANULE-BOUND STARCH SYNTHASE 1, CHLOROPLASTIC/AMYLOPLASTIC"/>
    <property type="match status" value="1"/>
</dbReference>
<gene>
    <name evidence="8" type="primary">glgA</name>
    <name evidence="11" type="ORF">R83534S58_LOCUS1602</name>
</gene>
<comment type="catalytic activity">
    <reaction evidence="1 8">
        <text>[(1-&gt;4)-alpha-D-glucosyl](n) + ADP-alpha-D-glucose = [(1-&gt;4)-alpha-D-glucosyl](n+1) + ADP + H(+)</text>
        <dbReference type="Rhea" id="RHEA:18189"/>
        <dbReference type="Rhea" id="RHEA-COMP:9584"/>
        <dbReference type="Rhea" id="RHEA-COMP:9587"/>
        <dbReference type="ChEBI" id="CHEBI:15378"/>
        <dbReference type="ChEBI" id="CHEBI:15444"/>
        <dbReference type="ChEBI" id="CHEBI:57498"/>
        <dbReference type="ChEBI" id="CHEBI:456216"/>
        <dbReference type="EC" id="2.4.1.21"/>
    </reaction>
</comment>
<evidence type="ECO:0000256" key="8">
    <source>
        <dbReference type="HAMAP-Rule" id="MF_00484"/>
    </source>
</evidence>
<reference evidence="11" key="1">
    <citation type="submission" date="2022-10" db="EMBL/GenBank/DDBJ databases">
        <authorList>
            <person name="Botero Cardona J."/>
        </authorList>
    </citation>
    <scope>NUCLEOTIDE SEQUENCE</scope>
    <source>
        <strain evidence="11">R-83534</strain>
    </source>
</reference>
<dbReference type="InterPro" id="IPR011835">
    <property type="entry name" value="GS/SS"/>
</dbReference>
<evidence type="ECO:0000313" key="11">
    <source>
        <dbReference type="EMBL" id="CAI3949128.1"/>
    </source>
</evidence>
<comment type="caution">
    <text evidence="11">The sequence shown here is derived from an EMBL/GenBank/DDBJ whole genome shotgun (WGS) entry which is preliminary data.</text>
</comment>
<dbReference type="Pfam" id="PF00534">
    <property type="entry name" value="Glycos_transf_1"/>
    <property type="match status" value="1"/>
</dbReference>
<feature type="domain" description="Glycosyl transferase family 1" evidence="9">
    <location>
        <begin position="290"/>
        <end position="450"/>
    </location>
</feature>
<keyword evidence="7 8" id="KW-0320">Glycogen biosynthesis</keyword>
<comment type="pathway">
    <text evidence="3 8">Glycan biosynthesis; glycogen biosynthesis.</text>
</comment>
<sequence>MNILHVCSEFFPLLKTGGLADVMAALPAAQRRLTVDARILLPGFPNIINHVPGKEKVTDLHSFAGNITLYYAVYDTIPLYIIDAPNLYDRPGSPYHDQNKNAYNDNHIRFALLGFVACELAKGCDSFWKPDIVHAHDWHAGLSCAYLAANNYPAKCVFTIHNIAFPGMFSPHHLRELWLPDSFYNIDGLEFYGQISFLKAALYYANHSTTVSPTYAQEILNPRYSHGFDGLLQQRYHEHRFSGILNQVDENIWAPDKDPLITQPYSVRNLRDKIKNKQALQQELGLPLLQGSPLFTIVSRMSYQKGLDMVLEILPKMMDAGLQFVILGQGDPHLEHAFSQLAYKYPNNMRAIIGYTEPESHRFIAGADILMVPSRFEPCGLTQLYAQKYGTLPLVRRTGGLADTVTDCSLEAMATNQATGFVFNESTIHDLGNAIHRSLILWKTQRKWRQLQKSAMTKDFSWNTTAQSYISLYNEILHKG</sequence>
<dbReference type="EMBL" id="CAMXCH010000003">
    <property type="protein sequence ID" value="CAI3949128.1"/>
    <property type="molecule type" value="Genomic_DNA"/>
</dbReference>
<evidence type="ECO:0000256" key="4">
    <source>
        <dbReference type="ARBA" id="ARBA00010281"/>
    </source>
</evidence>
<dbReference type="EC" id="2.4.1.21" evidence="8"/>
<dbReference type="HAMAP" id="MF_00484">
    <property type="entry name" value="Glycogen_synth"/>
    <property type="match status" value="1"/>
</dbReference>
<name>A0ABM9HS01_9PROT</name>
<accession>A0ABM9HS01</accession>
<dbReference type="NCBIfam" id="NF001899">
    <property type="entry name" value="PRK00654.1-2"/>
    <property type="match status" value="1"/>
</dbReference>
<dbReference type="Gene3D" id="3.40.50.2000">
    <property type="entry name" value="Glycogen Phosphorylase B"/>
    <property type="match status" value="2"/>
</dbReference>
<comment type="function">
    <text evidence="2 8">Synthesizes alpha-1,4-glucan chains using ADP-glucose.</text>
</comment>
<evidence type="ECO:0000256" key="5">
    <source>
        <dbReference type="ARBA" id="ARBA00022676"/>
    </source>
</evidence>
<evidence type="ECO:0000256" key="1">
    <source>
        <dbReference type="ARBA" id="ARBA00001478"/>
    </source>
</evidence>
<keyword evidence="6 8" id="KW-0808">Transferase</keyword>
<evidence type="ECO:0000256" key="2">
    <source>
        <dbReference type="ARBA" id="ARBA00002764"/>
    </source>
</evidence>
<feature type="binding site" evidence="8">
    <location>
        <position position="15"/>
    </location>
    <ligand>
        <name>ADP-alpha-D-glucose</name>
        <dbReference type="ChEBI" id="CHEBI:57498"/>
    </ligand>
</feature>
<organism evidence="11 12">
    <name type="scientific">Commensalibacter papalotli</name>
    <name type="common">ex Botero et al. 2024</name>
    <dbReference type="NCBI Taxonomy" id="2972766"/>
    <lineage>
        <taxon>Bacteria</taxon>
        <taxon>Pseudomonadati</taxon>
        <taxon>Pseudomonadota</taxon>
        <taxon>Alphaproteobacteria</taxon>
        <taxon>Acetobacterales</taxon>
        <taxon>Acetobacteraceae</taxon>
    </lineage>
</organism>
<feature type="domain" description="Starch synthase catalytic" evidence="10">
    <location>
        <begin position="2"/>
        <end position="233"/>
    </location>
</feature>